<dbReference type="SUPFAM" id="SSF46785">
    <property type="entry name" value="Winged helix' DNA-binding domain"/>
    <property type="match status" value="1"/>
</dbReference>
<dbReference type="GO" id="GO:0003677">
    <property type="term" value="F:DNA binding"/>
    <property type="evidence" value="ECO:0007669"/>
    <property type="project" value="UniProtKB-KW"/>
</dbReference>
<evidence type="ECO:0000256" key="3">
    <source>
        <dbReference type="ARBA" id="ARBA00023163"/>
    </source>
</evidence>
<dbReference type="InterPro" id="IPR036388">
    <property type="entry name" value="WH-like_DNA-bd_sf"/>
</dbReference>
<sequence>MERTFTDRYAYVDRLDEQARRRLLAMGTARTYATGDVLLHENDTSRHVLLVHEGYLKITLSAGNGRRILLALRGPGSVVGELAAIDGHPRLARVTAADAVRAATIPADDFVRYLRDTPGAALALLGTVADRLRTSDHRRLDAAAHTVHQRLALLLLDLSPGRSEASPARPIPLSQAELADHLGTSLRSVARALEQLRADGAVATRRRGITVLSCDALTDAAYDDGGHHRPPRTSRPRTRHLS</sequence>
<keyword evidence="2" id="KW-0238">DNA-binding</keyword>
<dbReference type="Pfam" id="PF13545">
    <property type="entry name" value="HTH_Crp_2"/>
    <property type="match status" value="1"/>
</dbReference>
<name>A0A939JJT6_9ACTN</name>
<dbReference type="GO" id="GO:0005829">
    <property type="term" value="C:cytosol"/>
    <property type="evidence" value="ECO:0007669"/>
    <property type="project" value="TreeGrafter"/>
</dbReference>
<feature type="region of interest" description="Disordered" evidence="4">
    <location>
        <begin position="220"/>
        <end position="242"/>
    </location>
</feature>
<dbReference type="InterPro" id="IPR036390">
    <property type="entry name" value="WH_DNA-bd_sf"/>
</dbReference>
<evidence type="ECO:0000256" key="2">
    <source>
        <dbReference type="ARBA" id="ARBA00023125"/>
    </source>
</evidence>
<dbReference type="Gene3D" id="1.10.10.10">
    <property type="entry name" value="Winged helix-like DNA-binding domain superfamily/Winged helix DNA-binding domain"/>
    <property type="match status" value="1"/>
</dbReference>
<feature type="compositionally biased region" description="Basic residues" evidence="4">
    <location>
        <begin position="228"/>
        <end position="242"/>
    </location>
</feature>
<dbReference type="Proteomes" id="UP000664781">
    <property type="component" value="Unassembled WGS sequence"/>
</dbReference>
<evidence type="ECO:0000313" key="8">
    <source>
        <dbReference type="Proteomes" id="UP000664781"/>
    </source>
</evidence>
<organism evidence="7 8">
    <name type="scientific">Streptomyces triculaminicus</name>
    <dbReference type="NCBI Taxonomy" id="2816232"/>
    <lineage>
        <taxon>Bacteria</taxon>
        <taxon>Bacillati</taxon>
        <taxon>Actinomycetota</taxon>
        <taxon>Actinomycetes</taxon>
        <taxon>Kitasatosporales</taxon>
        <taxon>Streptomycetaceae</taxon>
        <taxon>Streptomyces</taxon>
    </lineage>
</organism>
<evidence type="ECO:0000259" key="6">
    <source>
        <dbReference type="PROSITE" id="PS51063"/>
    </source>
</evidence>
<evidence type="ECO:0000256" key="1">
    <source>
        <dbReference type="ARBA" id="ARBA00023015"/>
    </source>
</evidence>
<feature type="domain" description="Cyclic nucleotide-binding" evidence="5">
    <location>
        <begin position="11"/>
        <end position="114"/>
    </location>
</feature>
<gene>
    <name evidence="7" type="ORF">J1792_00470</name>
</gene>
<dbReference type="InterPro" id="IPR012318">
    <property type="entry name" value="HTH_CRP"/>
</dbReference>
<proteinExistence type="predicted"/>
<dbReference type="InterPro" id="IPR014710">
    <property type="entry name" value="RmlC-like_jellyroll"/>
</dbReference>
<dbReference type="SMART" id="SM00419">
    <property type="entry name" value="HTH_CRP"/>
    <property type="match status" value="1"/>
</dbReference>
<keyword evidence="1" id="KW-0805">Transcription regulation</keyword>
<dbReference type="CDD" id="cd00038">
    <property type="entry name" value="CAP_ED"/>
    <property type="match status" value="1"/>
</dbReference>
<dbReference type="Pfam" id="PF00027">
    <property type="entry name" value="cNMP_binding"/>
    <property type="match status" value="1"/>
</dbReference>
<keyword evidence="3" id="KW-0804">Transcription</keyword>
<dbReference type="InterPro" id="IPR018490">
    <property type="entry name" value="cNMP-bd_dom_sf"/>
</dbReference>
<dbReference type="GO" id="GO:0003700">
    <property type="term" value="F:DNA-binding transcription factor activity"/>
    <property type="evidence" value="ECO:0007669"/>
    <property type="project" value="TreeGrafter"/>
</dbReference>
<dbReference type="RefSeq" id="WP_179199040.1">
    <property type="nucleotide sequence ID" value="NZ_JAFMOF010000001.1"/>
</dbReference>
<dbReference type="SMART" id="SM00100">
    <property type="entry name" value="cNMP"/>
    <property type="match status" value="1"/>
</dbReference>
<evidence type="ECO:0000313" key="7">
    <source>
        <dbReference type="EMBL" id="MBO0651326.1"/>
    </source>
</evidence>
<keyword evidence="8" id="KW-1185">Reference proteome</keyword>
<dbReference type="EMBL" id="JAFMOF010000001">
    <property type="protein sequence ID" value="MBO0651326.1"/>
    <property type="molecule type" value="Genomic_DNA"/>
</dbReference>
<feature type="domain" description="HTH crp-type" evidence="6">
    <location>
        <begin position="145"/>
        <end position="215"/>
    </location>
</feature>
<dbReference type="InterPro" id="IPR050397">
    <property type="entry name" value="Env_Response_Regulators"/>
</dbReference>
<accession>A0A939JJT6</accession>
<dbReference type="SUPFAM" id="SSF51206">
    <property type="entry name" value="cAMP-binding domain-like"/>
    <property type="match status" value="1"/>
</dbReference>
<comment type="caution">
    <text evidence="7">The sequence shown here is derived from an EMBL/GenBank/DDBJ whole genome shotgun (WGS) entry which is preliminary data.</text>
</comment>
<dbReference type="PROSITE" id="PS50042">
    <property type="entry name" value="CNMP_BINDING_3"/>
    <property type="match status" value="1"/>
</dbReference>
<reference evidence="7" key="1">
    <citation type="submission" date="2021-03" db="EMBL/GenBank/DDBJ databases">
        <title>Streptomyces strains.</title>
        <authorList>
            <person name="Lund M.B."/>
            <person name="Toerring T."/>
        </authorList>
    </citation>
    <scope>NUCLEOTIDE SEQUENCE</scope>
    <source>
        <strain evidence="7">JCM 4242</strain>
    </source>
</reference>
<dbReference type="InterPro" id="IPR000595">
    <property type="entry name" value="cNMP-bd_dom"/>
</dbReference>
<dbReference type="PANTHER" id="PTHR24567">
    <property type="entry name" value="CRP FAMILY TRANSCRIPTIONAL REGULATORY PROTEIN"/>
    <property type="match status" value="1"/>
</dbReference>
<dbReference type="PROSITE" id="PS51063">
    <property type="entry name" value="HTH_CRP_2"/>
    <property type="match status" value="1"/>
</dbReference>
<dbReference type="Gene3D" id="2.60.120.10">
    <property type="entry name" value="Jelly Rolls"/>
    <property type="match status" value="1"/>
</dbReference>
<evidence type="ECO:0000259" key="5">
    <source>
        <dbReference type="PROSITE" id="PS50042"/>
    </source>
</evidence>
<dbReference type="AlphaFoldDB" id="A0A939JJT6"/>
<evidence type="ECO:0000256" key="4">
    <source>
        <dbReference type="SAM" id="MobiDB-lite"/>
    </source>
</evidence>
<protein>
    <submittedName>
        <fullName evidence="7">Crp/Fnr family transcriptional regulator</fullName>
    </submittedName>
</protein>
<dbReference type="PANTHER" id="PTHR24567:SF68">
    <property type="entry name" value="DNA-BINDING TRANSCRIPTIONAL DUAL REGULATOR CRP"/>
    <property type="match status" value="1"/>
</dbReference>